<accession>A0A644Y169</accession>
<feature type="transmembrane region" description="Helical" evidence="6">
    <location>
        <begin position="103"/>
        <end position="121"/>
    </location>
</feature>
<comment type="caution">
    <text evidence="8">The sequence shown here is derived from an EMBL/GenBank/DDBJ whole genome shotgun (WGS) entry which is preliminary data.</text>
</comment>
<keyword evidence="5 6" id="KW-0472">Membrane</keyword>
<feature type="transmembrane region" description="Helical" evidence="6">
    <location>
        <begin position="61"/>
        <end position="83"/>
    </location>
</feature>
<sequence>MVIFLIFAIFFSFNFNVAKMSDFLQKNENTGYFVCVIVYILLGVTLIPSEPVTLIILAWKGPLIAVLLAVIGNTLAAFAELLIGGSIGDISNFEQKKEKLPFHLGKLPINSPIFLFLARMLPGFGTKFVSLASGVFHVPLFTYLWTTLAANFVGAIFVVFGGYGLINLIKK</sequence>
<dbReference type="Pfam" id="PF09335">
    <property type="entry name" value="VTT_dom"/>
    <property type="match status" value="1"/>
</dbReference>
<feature type="domain" description="VTT" evidence="7">
    <location>
        <begin position="47"/>
        <end position="163"/>
    </location>
</feature>
<keyword evidence="3 6" id="KW-0812">Transmembrane</keyword>
<dbReference type="EMBL" id="VSSQ01003766">
    <property type="protein sequence ID" value="MPM22246.1"/>
    <property type="molecule type" value="Genomic_DNA"/>
</dbReference>
<comment type="subcellular location">
    <subcellularLocation>
        <location evidence="1">Cell membrane</location>
        <topology evidence="1">Multi-pass membrane protein</topology>
    </subcellularLocation>
</comment>
<evidence type="ECO:0000313" key="8">
    <source>
        <dbReference type="EMBL" id="MPM22246.1"/>
    </source>
</evidence>
<reference evidence="8" key="1">
    <citation type="submission" date="2019-08" db="EMBL/GenBank/DDBJ databases">
        <authorList>
            <person name="Kucharzyk K."/>
            <person name="Murdoch R.W."/>
            <person name="Higgins S."/>
            <person name="Loffler F."/>
        </authorList>
    </citation>
    <scope>NUCLEOTIDE SEQUENCE</scope>
</reference>
<protein>
    <recommendedName>
        <fullName evidence="7">VTT domain-containing protein</fullName>
    </recommendedName>
</protein>
<evidence type="ECO:0000259" key="7">
    <source>
        <dbReference type="Pfam" id="PF09335"/>
    </source>
</evidence>
<proteinExistence type="predicted"/>
<feature type="transmembrane region" description="Helical" evidence="6">
    <location>
        <begin position="152"/>
        <end position="169"/>
    </location>
</feature>
<feature type="transmembrane region" description="Helical" evidence="6">
    <location>
        <begin position="30"/>
        <end position="49"/>
    </location>
</feature>
<dbReference type="PANTHER" id="PTHR12677">
    <property type="entry name" value="GOLGI APPARATUS MEMBRANE PROTEIN TVP38-RELATED"/>
    <property type="match status" value="1"/>
</dbReference>
<organism evidence="8">
    <name type="scientific">bioreactor metagenome</name>
    <dbReference type="NCBI Taxonomy" id="1076179"/>
    <lineage>
        <taxon>unclassified sequences</taxon>
        <taxon>metagenomes</taxon>
        <taxon>ecological metagenomes</taxon>
    </lineage>
</organism>
<dbReference type="AlphaFoldDB" id="A0A644Y169"/>
<name>A0A644Y169_9ZZZZ</name>
<evidence type="ECO:0000256" key="3">
    <source>
        <dbReference type="ARBA" id="ARBA00022692"/>
    </source>
</evidence>
<dbReference type="PANTHER" id="PTHR12677:SF59">
    <property type="entry name" value="GOLGI APPARATUS MEMBRANE PROTEIN TVP38-RELATED"/>
    <property type="match status" value="1"/>
</dbReference>
<keyword evidence="4 6" id="KW-1133">Transmembrane helix</keyword>
<gene>
    <name evidence="8" type="ORF">SDC9_68697</name>
</gene>
<keyword evidence="2" id="KW-1003">Cell membrane</keyword>
<evidence type="ECO:0000256" key="6">
    <source>
        <dbReference type="SAM" id="Phobius"/>
    </source>
</evidence>
<evidence type="ECO:0000256" key="4">
    <source>
        <dbReference type="ARBA" id="ARBA00022989"/>
    </source>
</evidence>
<dbReference type="InterPro" id="IPR015414">
    <property type="entry name" value="TMEM64"/>
</dbReference>
<dbReference type="InterPro" id="IPR032816">
    <property type="entry name" value="VTT_dom"/>
</dbReference>
<dbReference type="GO" id="GO:0005886">
    <property type="term" value="C:plasma membrane"/>
    <property type="evidence" value="ECO:0007669"/>
    <property type="project" value="UniProtKB-SubCell"/>
</dbReference>
<evidence type="ECO:0000256" key="2">
    <source>
        <dbReference type="ARBA" id="ARBA00022475"/>
    </source>
</evidence>
<evidence type="ECO:0000256" key="1">
    <source>
        <dbReference type="ARBA" id="ARBA00004651"/>
    </source>
</evidence>
<evidence type="ECO:0000256" key="5">
    <source>
        <dbReference type="ARBA" id="ARBA00023136"/>
    </source>
</evidence>